<dbReference type="HAMAP" id="MF_00386">
    <property type="entry name" value="UPF0161_YidD"/>
    <property type="match status" value="1"/>
</dbReference>
<dbReference type="RefSeq" id="WP_185449283.1">
    <property type="nucleotide sequence ID" value="NZ_CP043661.1"/>
</dbReference>
<protein>
    <recommendedName>
        <fullName evidence="1">Putative membrane protein insertion efficiency factor</fullName>
    </recommendedName>
</protein>
<reference evidence="3 4" key="2">
    <citation type="journal article" date="2020" name="Microbiol. Resour. Announc.">
        <title>Antarctic desert soil bacteria exhibit high novel natural product potential, evaluated through long-read genome sequencing and comparative genomics.</title>
        <authorList>
            <person name="Benaud N."/>
            <person name="Edwards R.J."/>
            <person name="Amos T.G."/>
            <person name="D'Agostino P.M."/>
            <person name="Gutierrez-Chavez C."/>
            <person name="Montgomery K."/>
            <person name="Nicetic I."/>
            <person name="Ferrari B.C."/>
        </authorList>
    </citation>
    <scope>NUCLEOTIDE SEQUENCE [LARGE SCALE GENOMIC DNA]</scope>
    <source>
        <strain evidence="3 4">SPB151</strain>
    </source>
</reference>
<dbReference type="NCBIfam" id="TIGR00278">
    <property type="entry name" value="membrane protein insertion efficiency factor YidD"/>
    <property type="match status" value="1"/>
</dbReference>
<dbReference type="PANTHER" id="PTHR33383:SF1">
    <property type="entry name" value="MEMBRANE PROTEIN INSERTION EFFICIENCY FACTOR-RELATED"/>
    <property type="match status" value="1"/>
</dbReference>
<evidence type="ECO:0000313" key="3">
    <source>
        <dbReference type="EMBL" id="QNE23049.1"/>
    </source>
</evidence>
<name>A0A7G6X9Y4_9ACTN</name>
<dbReference type="AlphaFoldDB" id="A0A7G6X9Y4"/>
<keyword evidence="1" id="KW-1003">Cell membrane</keyword>
<accession>A0A7G6X9Y4</accession>
<dbReference type="InterPro" id="IPR002696">
    <property type="entry name" value="Membr_insert_effic_factor_YidD"/>
</dbReference>
<evidence type="ECO:0000256" key="2">
    <source>
        <dbReference type="SAM" id="MobiDB-lite"/>
    </source>
</evidence>
<feature type="region of interest" description="Disordered" evidence="2">
    <location>
        <begin position="73"/>
        <end position="102"/>
    </location>
</feature>
<dbReference type="Pfam" id="PF01809">
    <property type="entry name" value="YidD"/>
    <property type="match status" value="1"/>
</dbReference>
<gene>
    <name evidence="3" type="primary">yidD</name>
    <name evidence="3" type="ORF">F1D05_20590</name>
</gene>
<organism evidence="3 4">
    <name type="scientific">Kribbella qitaiheensis</name>
    <dbReference type="NCBI Taxonomy" id="1544730"/>
    <lineage>
        <taxon>Bacteria</taxon>
        <taxon>Bacillati</taxon>
        <taxon>Actinomycetota</taxon>
        <taxon>Actinomycetes</taxon>
        <taxon>Propionibacteriales</taxon>
        <taxon>Kribbellaceae</taxon>
        <taxon>Kribbella</taxon>
    </lineage>
</organism>
<evidence type="ECO:0000313" key="4">
    <source>
        <dbReference type="Proteomes" id="UP000515563"/>
    </source>
</evidence>
<dbReference type="KEGG" id="kqi:F1D05_20590"/>
<keyword evidence="4" id="KW-1185">Reference proteome</keyword>
<proteinExistence type="inferred from homology"/>
<dbReference type="PANTHER" id="PTHR33383">
    <property type="entry name" value="MEMBRANE PROTEIN INSERTION EFFICIENCY FACTOR-RELATED"/>
    <property type="match status" value="1"/>
</dbReference>
<dbReference type="GO" id="GO:0005886">
    <property type="term" value="C:plasma membrane"/>
    <property type="evidence" value="ECO:0007669"/>
    <property type="project" value="UniProtKB-SubCell"/>
</dbReference>
<keyword evidence="1" id="KW-0472">Membrane</keyword>
<dbReference type="EMBL" id="CP043661">
    <property type="protein sequence ID" value="QNE23049.1"/>
    <property type="molecule type" value="Genomic_DNA"/>
</dbReference>
<comment type="subcellular location">
    <subcellularLocation>
        <location evidence="1">Cell membrane</location>
        <topology evidence="1">Peripheral membrane protein</topology>
        <orientation evidence="1">Cytoplasmic side</orientation>
    </subcellularLocation>
</comment>
<comment type="similarity">
    <text evidence="1">Belongs to the UPF0161 family.</text>
</comment>
<evidence type="ECO:0000256" key="1">
    <source>
        <dbReference type="HAMAP-Rule" id="MF_00386"/>
    </source>
</evidence>
<dbReference type="Proteomes" id="UP000515563">
    <property type="component" value="Chromosome"/>
</dbReference>
<comment type="function">
    <text evidence="1">Could be involved in insertion of integral membrane proteins into the membrane.</text>
</comment>
<sequence length="102" mass="10971">MKHSPVAYGLIGFLKVYRKVISPIYGQVCRFYPSCSAYALEAVERHGAVRGSWLAARRLARCHPWNPGGYDPVPAIDVDRGDSVSANQPGSSVDAGPAQRGA</sequence>
<dbReference type="SMART" id="SM01234">
    <property type="entry name" value="Haemolytic"/>
    <property type="match status" value="1"/>
</dbReference>
<reference evidence="4" key="1">
    <citation type="submission" date="2019-09" db="EMBL/GenBank/DDBJ databases">
        <title>Antimicrobial potential of Antarctic Bacteria.</title>
        <authorList>
            <person name="Benaud N."/>
            <person name="Edwards R.J."/>
            <person name="Ferrari B.C."/>
        </authorList>
    </citation>
    <scope>NUCLEOTIDE SEQUENCE [LARGE SCALE GENOMIC DNA]</scope>
    <source>
        <strain evidence="4">SPB151</strain>
    </source>
</reference>